<evidence type="ECO:0000313" key="3">
    <source>
        <dbReference type="EMBL" id="GAP32753.1"/>
    </source>
</evidence>
<dbReference type="KEGG" id="nsr:NS506_02245"/>
<feature type="region of interest" description="Disordered" evidence="1">
    <location>
        <begin position="136"/>
        <end position="159"/>
    </location>
</feature>
<accession>A0ABC9Z6N4</accession>
<dbReference type="EMBL" id="CP017839">
    <property type="protein sequence ID" value="APA96311.1"/>
    <property type="molecule type" value="Genomic_DNA"/>
</dbReference>
<protein>
    <recommendedName>
        <fullName evidence="6">ISKra4 family transposase</fullName>
    </recommendedName>
</protein>
<organism evidence="3 4">
    <name type="scientific">Nocardia seriolae</name>
    <dbReference type="NCBI Taxonomy" id="37332"/>
    <lineage>
        <taxon>Bacteria</taxon>
        <taxon>Bacillati</taxon>
        <taxon>Actinomycetota</taxon>
        <taxon>Actinomycetes</taxon>
        <taxon>Mycobacteriales</taxon>
        <taxon>Nocardiaceae</taxon>
        <taxon>Nocardia</taxon>
    </lineage>
</organism>
<sequence length="383" mass="41889">MALSLPRGRHSHGLRKQAVLEAVRGSYDTTHAAITDRCGPVAGKRQLEDLVAASAVDIDDFYATRTPQPATRETLLVLSADAKGIVMRPDSLREHTRRAAARATPVFRTRLSSGEKPHRKRMATLAAVYDTAPAPRRPHDVITVPGGPRSPDRAPRPGPHAVNIRRTASLAKDPAAVIAAAFAEADARDPTHERVWIVLVDGDPHQIDRIRAEATRHQVGIHIVLDIVHVIEYVWTAAWCFHVTGDPAAEDWVATRILQILTGHADQAADAIAARADAAGLLPEARGGADAAVRYLRRHLEYLCYDEALTHGWPIATGLIEGAARHLIADRLDITGSRWGLAGAEAILTLCTLISNKDFNSYWNFHIAHEHQRVHPNDYQLAA</sequence>
<gene>
    <name evidence="2" type="ORF">NS506_02245</name>
    <name evidence="3" type="ORF">NSK11_contig00178-0003</name>
</gene>
<dbReference type="NCBIfam" id="NF033572">
    <property type="entry name" value="transpos_ISKra4"/>
    <property type="match status" value="1"/>
</dbReference>
<dbReference type="Proteomes" id="UP000180166">
    <property type="component" value="Chromosome"/>
</dbReference>
<evidence type="ECO:0000256" key="1">
    <source>
        <dbReference type="SAM" id="MobiDB-lite"/>
    </source>
</evidence>
<proteinExistence type="predicted"/>
<name>A0ABC9Z6N4_9NOCA</name>
<dbReference type="EMBL" id="BBYQ01000178">
    <property type="protein sequence ID" value="GAP32753.1"/>
    <property type="molecule type" value="Genomic_DNA"/>
</dbReference>
<evidence type="ECO:0008006" key="6">
    <source>
        <dbReference type="Google" id="ProtNLM"/>
    </source>
</evidence>
<evidence type="ECO:0000313" key="4">
    <source>
        <dbReference type="Proteomes" id="UP000037179"/>
    </source>
</evidence>
<evidence type="ECO:0000313" key="5">
    <source>
        <dbReference type="Proteomes" id="UP000180166"/>
    </source>
</evidence>
<keyword evidence="4" id="KW-1185">Reference proteome</keyword>
<dbReference type="AlphaFoldDB" id="A0ABC9Z6N4"/>
<evidence type="ECO:0000313" key="2">
    <source>
        <dbReference type="EMBL" id="APA96311.1"/>
    </source>
</evidence>
<reference evidence="4" key="1">
    <citation type="submission" date="2015-07" db="EMBL/GenBank/DDBJ databases">
        <title>Nocardia seriolae U-1 whole genome shotgun sequence.</title>
        <authorList>
            <person name="Imajoh M."/>
            <person name="Fukumoto Y."/>
            <person name="Sukeda M."/>
            <person name="Yamane J."/>
            <person name="Yamasaki K."/>
            <person name="Shimizu M."/>
            <person name="Ohnishi K."/>
            <person name="Oshima S."/>
        </authorList>
    </citation>
    <scope>NUCLEOTIDE SEQUENCE [LARGE SCALE GENOMIC DNA]</scope>
    <source>
        <strain evidence="4">U-1</strain>
    </source>
</reference>
<reference evidence="2 5" key="3">
    <citation type="submission" date="2016-10" db="EMBL/GenBank/DDBJ databases">
        <title>Genome sequence of Nocardia seriolae strain EM150506, isolated from Anguila japonica.</title>
        <authorList>
            <person name="Han H.-J."/>
        </authorList>
    </citation>
    <scope>NUCLEOTIDE SEQUENCE [LARGE SCALE GENOMIC DNA]</scope>
    <source>
        <strain evidence="2 5">EM150506</strain>
    </source>
</reference>
<reference evidence="3 4" key="2">
    <citation type="journal article" date="2016" name="Genome Announc.">
        <title>Draft Genome Sequence of Erythromycin- and Oxytetracycline-Sensitive Nocardia seriolae Strain U-1 (NBRC 110359).</title>
        <authorList>
            <person name="Imajoh M."/>
            <person name="Sukeda M."/>
            <person name="Shimizu M."/>
            <person name="Yamane J."/>
            <person name="Ohnishi K."/>
            <person name="Oshima S."/>
        </authorList>
    </citation>
    <scope>NUCLEOTIDE SEQUENCE [LARGE SCALE GENOMIC DNA]</scope>
    <source>
        <strain evidence="3 4">U-1</strain>
    </source>
</reference>
<dbReference type="Proteomes" id="UP000037179">
    <property type="component" value="Unassembled WGS sequence"/>
</dbReference>